<keyword evidence="4" id="KW-1185">Reference proteome</keyword>
<dbReference type="InParanoid" id="A0A7L4YT90"/>
<dbReference type="SUPFAM" id="SSF51905">
    <property type="entry name" value="FAD/NAD(P)-binding domain"/>
    <property type="match status" value="1"/>
</dbReference>
<gene>
    <name evidence="3" type="ORF">EK0264_18035</name>
</gene>
<dbReference type="Gene3D" id="3.50.50.60">
    <property type="entry name" value="FAD/NAD(P)-binding domain"/>
    <property type="match status" value="1"/>
</dbReference>
<feature type="domain" description="FAD-binding" evidence="2">
    <location>
        <begin position="9"/>
        <end position="351"/>
    </location>
</feature>
<proteinExistence type="predicted"/>
<keyword evidence="1" id="KW-0560">Oxidoreductase</keyword>
<dbReference type="InterPro" id="IPR002938">
    <property type="entry name" value="FAD-bd"/>
</dbReference>
<dbReference type="PANTHER" id="PTHR43476:SF3">
    <property type="entry name" value="FAD-BINDING MONOOXYGENASE"/>
    <property type="match status" value="1"/>
</dbReference>
<evidence type="ECO:0000256" key="1">
    <source>
        <dbReference type="ARBA" id="ARBA00023002"/>
    </source>
</evidence>
<dbReference type="GO" id="GO:0071949">
    <property type="term" value="F:FAD binding"/>
    <property type="evidence" value="ECO:0007669"/>
    <property type="project" value="InterPro"/>
</dbReference>
<dbReference type="Gene3D" id="3.30.70.2450">
    <property type="match status" value="1"/>
</dbReference>
<dbReference type="Proteomes" id="UP000463857">
    <property type="component" value="Chromosome"/>
</dbReference>
<dbReference type="InterPro" id="IPR036188">
    <property type="entry name" value="FAD/NAD-bd_sf"/>
</dbReference>
<dbReference type="NCBIfam" id="NF004829">
    <property type="entry name" value="PRK06183.1-3"/>
    <property type="match status" value="1"/>
</dbReference>
<dbReference type="Pfam" id="PF01494">
    <property type="entry name" value="FAD_binding_3"/>
    <property type="match status" value="1"/>
</dbReference>
<dbReference type="RefSeq" id="WP_159547113.1">
    <property type="nucleotide sequence ID" value="NZ_CP047156.1"/>
</dbReference>
<dbReference type="GO" id="GO:0019622">
    <property type="term" value="P:3-(3-hydroxy)phenylpropionate catabolic process"/>
    <property type="evidence" value="ECO:0007669"/>
    <property type="project" value="TreeGrafter"/>
</dbReference>
<accession>A0A7L4YT90</accession>
<organism evidence="3 4">
    <name type="scientific">Epidermidibacterium keratini</name>
    <dbReference type="NCBI Taxonomy" id="1891644"/>
    <lineage>
        <taxon>Bacteria</taxon>
        <taxon>Bacillati</taxon>
        <taxon>Actinomycetota</taxon>
        <taxon>Actinomycetes</taxon>
        <taxon>Sporichthyales</taxon>
        <taxon>Sporichthyaceae</taxon>
        <taxon>Epidermidibacterium</taxon>
    </lineage>
</organism>
<evidence type="ECO:0000313" key="3">
    <source>
        <dbReference type="EMBL" id="QHC01989.1"/>
    </source>
</evidence>
<dbReference type="OrthoDB" id="4246007at2"/>
<dbReference type="KEGG" id="eke:EK0264_18035"/>
<reference evidence="3 4" key="1">
    <citation type="journal article" date="2018" name="Int. J. Syst. Evol. Microbiol.">
        <title>Epidermidibacterium keratini gen. nov., sp. nov., a member of the family Sporichthyaceae, isolated from keratin epidermis.</title>
        <authorList>
            <person name="Lee D.G."/>
            <person name="Trujillo M.E."/>
            <person name="Kang S."/>
            <person name="Nam J.J."/>
            <person name="Kim Y.J."/>
        </authorList>
    </citation>
    <scope>NUCLEOTIDE SEQUENCE [LARGE SCALE GENOMIC DNA]</scope>
    <source>
        <strain evidence="3 4">EPI-7</strain>
    </source>
</reference>
<dbReference type="Gene3D" id="3.40.30.120">
    <property type="match status" value="1"/>
</dbReference>
<evidence type="ECO:0000313" key="4">
    <source>
        <dbReference type="Proteomes" id="UP000463857"/>
    </source>
</evidence>
<name>A0A7L4YT90_9ACTN</name>
<dbReference type="InterPro" id="IPR050631">
    <property type="entry name" value="PheA/TfdB_FAD_monoxygenase"/>
</dbReference>
<protein>
    <submittedName>
        <fullName evidence="3">Bifunctional 3-(3-hydroxy-phenyl)propionate/3-hydroxycinnamic acid hydroxylase</fullName>
    </submittedName>
</protein>
<dbReference type="GO" id="GO:0008688">
    <property type="term" value="F:3-(3-hydroxyphenyl)propionate hydroxylase activity"/>
    <property type="evidence" value="ECO:0007669"/>
    <property type="project" value="TreeGrafter"/>
</dbReference>
<sequence>MSAPQDAAYDVVIVGMGPVGRMAALAMGRRGHRVLVVDRKMADYPLPRAVAHDDEIARILQNIGLPVDQSPETTFAYFGTYLWVNAAGEHLEEIDWSLEGSCGWSNVHFYHQPALEKRFDAAIADLDSVTVQRGVLARVVGQDEYGVDLTLVNEASGEQAAVRAAYVIGADGARSTVRADLGIAWHDLGFEFDWLVVDVVPGPDTNITDLALQVCDPVRPTTVVPGGPGRRRWEFMLLDDEDPADIARPEKVAELLAPFGVTYENSQIDRAVVYRFTAGWATAWRSGRVLLAGDAAHLMPPFAGQGLANGFRDIANLSWKLDLVLRGLASDGILETYESERVANVAGWIDFSMALGRIICVTDPQAAAARDREMTAALAARTAPQPPPTPSLGPGLHAAAPGGVISPQGFIGVPGGEGEVRFDDVFGAGALIVRGELAAADRQRYADCLAPYGVRVVVFDAADADFIDSRGTYAEWCDSLGASAVLVRPDLAVYGAAATAGEISALVDLFIARVRSGVREPSPTS</sequence>
<dbReference type="PANTHER" id="PTHR43476">
    <property type="entry name" value="3-(3-HYDROXY-PHENYL)PROPIONATE/3-HYDROXYCINNAMIC ACID HYDROXYLASE"/>
    <property type="match status" value="1"/>
</dbReference>
<dbReference type="AlphaFoldDB" id="A0A7L4YT90"/>
<dbReference type="PRINTS" id="PR00420">
    <property type="entry name" value="RNGMNOXGNASE"/>
</dbReference>
<dbReference type="EMBL" id="CP047156">
    <property type="protein sequence ID" value="QHC01989.1"/>
    <property type="molecule type" value="Genomic_DNA"/>
</dbReference>
<evidence type="ECO:0000259" key="2">
    <source>
        <dbReference type="Pfam" id="PF01494"/>
    </source>
</evidence>